<dbReference type="Proteomes" id="UP001178507">
    <property type="component" value="Unassembled WGS sequence"/>
</dbReference>
<accession>A0AA36IS66</accession>
<feature type="domain" description="Exostosin GT47" evidence="2">
    <location>
        <begin position="179"/>
        <end position="472"/>
    </location>
</feature>
<evidence type="ECO:0000259" key="2">
    <source>
        <dbReference type="Pfam" id="PF03016"/>
    </source>
</evidence>
<dbReference type="AlphaFoldDB" id="A0AA36IS66"/>
<reference evidence="3" key="1">
    <citation type="submission" date="2023-08" db="EMBL/GenBank/DDBJ databases">
        <authorList>
            <person name="Chen Y."/>
            <person name="Shah S."/>
            <person name="Dougan E. K."/>
            <person name="Thang M."/>
            <person name="Chan C."/>
        </authorList>
    </citation>
    <scope>NUCLEOTIDE SEQUENCE</scope>
</reference>
<dbReference type="EMBL" id="CAUJNA010002347">
    <property type="protein sequence ID" value="CAJ1392536.1"/>
    <property type="molecule type" value="Genomic_DNA"/>
</dbReference>
<evidence type="ECO:0000313" key="3">
    <source>
        <dbReference type="EMBL" id="CAJ1392536.1"/>
    </source>
</evidence>
<comment type="caution">
    <text evidence="3">The sequence shown here is derived from an EMBL/GenBank/DDBJ whole genome shotgun (WGS) entry which is preliminary data.</text>
</comment>
<sequence length="600" mass="69442">MPCLGISFLVPALALELPDCTHELCVSTKYDPEAASPVACEVSIGELQPEFFRHLGGWQKRYGRDNLQLSSYFLRDIFQAQIETRLSEALESCPGAVLEIMMNGLLAVETRQGRDAAREFLLRIYSLRDIVLERGDRWLEQLMLEWNADIAFVYPKLLDIQRLGPDSKLATGEEEPCLGQRVYLYTLPAQLYGGTLECLQGQWGTEVLLQHYFRHNCNTQDPDLADWFYVPLHATCLYVKLNENVSEHELDSMDSIANTFIWEPLLQALRDSPYYHRFEGTDHIFLFADGQGPRIWDSYDLLRESVFLSPESRCPTWNEPLRRYVDVKRCLSSWKDIVIPGHTDYARIQYMKRHNKRSAERRLLMTFHGRAPEIHGAYSQCAVRGMLMKLGVRLGLEEGVDIGGFVGDYLERKGDSHFCLVPAGTSPWTNHLYESFFAGCIPVILSDEYEVAFLEELPWEQFSIKWPESRVCEDEACTSSSLYDHLRALAQQPDRLWQMKRELELHSCYFNWYSTDAVCSPYHLLHRRLGDLLKRRSRQRRRFWNWDGSAGSDSHFVHLARATRFKAENESSNFSWLLPVLPLPPTDPASMQAQGREYHE</sequence>
<keyword evidence="4" id="KW-1185">Reference proteome</keyword>
<dbReference type="PANTHER" id="PTHR11062">
    <property type="entry name" value="EXOSTOSIN HEPARAN SULFATE GLYCOSYLTRANSFERASE -RELATED"/>
    <property type="match status" value="1"/>
</dbReference>
<organism evidence="3 4">
    <name type="scientific">Effrenium voratum</name>
    <dbReference type="NCBI Taxonomy" id="2562239"/>
    <lineage>
        <taxon>Eukaryota</taxon>
        <taxon>Sar</taxon>
        <taxon>Alveolata</taxon>
        <taxon>Dinophyceae</taxon>
        <taxon>Suessiales</taxon>
        <taxon>Symbiodiniaceae</taxon>
        <taxon>Effrenium</taxon>
    </lineage>
</organism>
<dbReference type="Pfam" id="PF03016">
    <property type="entry name" value="Exostosin_GT47"/>
    <property type="match status" value="1"/>
</dbReference>
<dbReference type="InterPro" id="IPR004263">
    <property type="entry name" value="Exostosin"/>
</dbReference>
<evidence type="ECO:0000256" key="1">
    <source>
        <dbReference type="ARBA" id="ARBA00010271"/>
    </source>
</evidence>
<dbReference type="PANTHER" id="PTHR11062:SF281">
    <property type="entry name" value="EXOSTOSIN-LIKE 2"/>
    <property type="match status" value="1"/>
</dbReference>
<dbReference type="InterPro" id="IPR040911">
    <property type="entry name" value="Exostosin_GT47"/>
</dbReference>
<comment type="similarity">
    <text evidence="1">Belongs to the glycosyltransferase 47 family.</text>
</comment>
<evidence type="ECO:0000313" key="4">
    <source>
        <dbReference type="Proteomes" id="UP001178507"/>
    </source>
</evidence>
<name>A0AA36IS66_9DINO</name>
<protein>
    <recommendedName>
        <fullName evidence="2">Exostosin GT47 domain-containing protein</fullName>
    </recommendedName>
</protein>
<gene>
    <name evidence="3" type="ORF">EVOR1521_LOCUS17605</name>
</gene>
<proteinExistence type="inferred from homology"/>
<dbReference type="GO" id="GO:0016757">
    <property type="term" value="F:glycosyltransferase activity"/>
    <property type="evidence" value="ECO:0007669"/>
    <property type="project" value="InterPro"/>
</dbReference>